<reference evidence="6 7" key="1">
    <citation type="journal article" date="2011" name="J. Bacteriol.">
        <title>Genome sequence of the halotolerant marine bacterium Myxococcus fulvus HW-1.</title>
        <authorList>
            <person name="Li Z.F."/>
            <person name="Li X."/>
            <person name="Liu H."/>
            <person name="Liu X."/>
            <person name="Han K."/>
            <person name="Wu Z.H."/>
            <person name="Hu W."/>
            <person name="Li F.F."/>
            <person name="Li Y.Z."/>
        </authorList>
    </citation>
    <scope>NUCLEOTIDE SEQUENCE [LARGE SCALE GENOMIC DNA]</scope>
    <source>
        <strain evidence="7">ATCC BAA-855 / HW-1</strain>
    </source>
</reference>
<dbReference type="FunFam" id="3.30.559.10:FF:000012">
    <property type="entry name" value="Non-ribosomal peptide synthetase"/>
    <property type="match status" value="1"/>
</dbReference>
<dbReference type="InterPro" id="IPR001242">
    <property type="entry name" value="Condensation_dom"/>
</dbReference>
<dbReference type="InterPro" id="IPR000873">
    <property type="entry name" value="AMP-dep_synth/lig_dom"/>
</dbReference>
<comment type="cofactor">
    <cofactor evidence="1">
        <name>pantetheine 4'-phosphate</name>
        <dbReference type="ChEBI" id="CHEBI:47942"/>
    </cofactor>
</comment>
<dbReference type="PANTHER" id="PTHR45527">
    <property type="entry name" value="NONRIBOSOMAL PEPTIDE SYNTHETASE"/>
    <property type="match status" value="1"/>
</dbReference>
<dbReference type="GO" id="GO:0003824">
    <property type="term" value="F:catalytic activity"/>
    <property type="evidence" value="ECO:0007669"/>
    <property type="project" value="InterPro"/>
</dbReference>
<dbReference type="PROSITE" id="PS00012">
    <property type="entry name" value="PHOSPHOPANTETHEINE"/>
    <property type="match status" value="1"/>
</dbReference>
<dbReference type="KEGG" id="mfu:LILAB_26245"/>
<dbReference type="SUPFAM" id="SSF52777">
    <property type="entry name" value="CoA-dependent acyltransferases"/>
    <property type="match status" value="2"/>
</dbReference>
<sequence length="856" mass="95176">MGRPELTAERFVPSPYGDGERLYRTGDMVRWLGNGTLEFLGRGDTQVKVRGYRIELGEVEAALAQHAGVNEAVVVAREDGSEGRRLVAYVTPREGSELEPNALRAHMKQRLPEYMVPSAYVVLETLPLTPNGKVDRKALPAPEAAGPKAEQFQAPRTATEQKLAAIFSEVLNVERVGLEGDFFELGGHSLLATQLVSRVREDLKIELPLRDIFECPTVEKLAQRIEDSRGTESAVVRAPRLTRAPRDVAIPLSFAQQRLWFLDQLEPGSPFYNVPSVVRLSGRLELEALESSFRELVRRHEPLRTTFRDNGGEPVQVIASEPQPYFQQIDFSSWAADRTTTAQQWIAEEVQRPFNLEKGPLLRATVVKEGEEEHVLVLVMHHIVSDGWSMGVLVRELVELYEASAEGREPRLPELPVQYADYAVWQREWLAGEVLEEQLGYWRRQLEGAPGALELPTDKARPAVQTYRGGTTGLEWPRALWEGVKGLAQEENATPFMVLLAAFQAVLSRYARQEDVCVGSPIANRTRAETEGLIGFFVNTLVLRTKVKGEESFRGLLGQVREVTLGAYAHQDVPFERLVEELQPERDLSRSPLFQVMLVLQNAPGGAVSLPGLKLEAAEATGKTSKFDLTLGLGESSEGGLAGTLEFNSDLFHAESMQRLLWHLRVLLEAAVRRPETRLRDLPLMDREAELRLVEEWSGAVAPYPRDASVARLFEEQAHRTPDAIAVEYEGQRLTYRELNRRANQLAHHLRGMGVGPEVRVGLCVERSLELVVSVLGILKAGGVYVPLDASYPLERLAWMKAEAGVAVLVAQEKLADEVASGGELVVCVDTEWATQIAHQPETTPSTRVCGTRGSH</sequence>
<dbReference type="InterPro" id="IPR006162">
    <property type="entry name" value="Ppantetheine_attach_site"/>
</dbReference>
<keyword evidence="4" id="KW-0597">Phosphoprotein</keyword>
<dbReference type="AlphaFoldDB" id="F8CAT9"/>
<dbReference type="InterPro" id="IPR020806">
    <property type="entry name" value="PKS_PP-bd"/>
</dbReference>
<proteinExistence type="inferred from homology"/>
<evidence type="ECO:0000313" key="6">
    <source>
        <dbReference type="EMBL" id="AEI67141.1"/>
    </source>
</evidence>
<accession>F8CAT9</accession>
<dbReference type="SMART" id="SM00823">
    <property type="entry name" value="PKS_PP"/>
    <property type="match status" value="1"/>
</dbReference>
<gene>
    <name evidence="6" type="ordered locus">LILAB_26245</name>
</gene>
<dbReference type="Gene3D" id="1.10.1200.10">
    <property type="entry name" value="ACP-like"/>
    <property type="match status" value="1"/>
</dbReference>
<dbReference type="Pfam" id="PF13193">
    <property type="entry name" value="AMP-binding_C"/>
    <property type="match status" value="1"/>
</dbReference>
<dbReference type="Proteomes" id="UP000000488">
    <property type="component" value="Chromosome"/>
</dbReference>
<dbReference type="Gene3D" id="3.40.50.980">
    <property type="match status" value="2"/>
</dbReference>
<protein>
    <submittedName>
        <fullName evidence="6">Non-ribosomal peptide synthetase</fullName>
    </submittedName>
</protein>
<evidence type="ECO:0000256" key="3">
    <source>
        <dbReference type="ARBA" id="ARBA00022450"/>
    </source>
</evidence>
<dbReference type="Pfam" id="PF00501">
    <property type="entry name" value="AMP-binding"/>
    <property type="match status" value="1"/>
</dbReference>
<dbReference type="GO" id="GO:0044550">
    <property type="term" value="P:secondary metabolite biosynthetic process"/>
    <property type="evidence" value="ECO:0007669"/>
    <property type="project" value="TreeGrafter"/>
</dbReference>
<dbReference type="Gene3D" id="2.30.38.10">
    <property type="entry name" value="Luciferase, Domain 3"/>
    <property type="match status" value="1"/>
</dbReference>
<dbReference type="HOGENOM" id="CLU_000022_2_10_7"/>
<evidence type="ECO:0000256" key="1">
    <source>
        <dbReference type="ARBA" id="ARBA00001957"/>
    </source>
</evidence>
<dbReference type="STRING" id="483219.LILAB_26245"/>
<dbReference type="InterPro" id="IPR023213">
    <property type="entry name" value="CAT-like_dom_sf"/>
</dbReference>
<dbReference type="eggNOG" id="COG1020">
    <property type="taxonomic scope" value="Bacteria"/>
</dbReference>
<dbReference type="InterPro" id="IPR009081">
    <property type="entry name" value="PP-bd_ACP"/>
</dbReference>
<evidence type="ECO:0000259" key="5">
    <source>
        <dbReference type="PROSITE" id="PS50075"/>
    </source>
</evidence>
<evidence type="ECO:0000256" key="2">
    <source>
        <dbReference type="ARBA" id="ARBA00006432"/>
    </source>
</evidence>
<organism evidence="6 7">
    <name type="scientific">Myxococcus fulvus (strain ATCC BAA-855 / HW-1)</name>
    <dbReference type="NCBI Taxonomy" id="483219"/>
    <lineage>
        <taxon>Bacteria</taxon>
        <taxon>Pseudomonadati</taxon>
        <taxon>Myxococcota</taxon>
        <taxon>Myxococcia</taxon>
        <taxon>Myxococcales</taxon>
        <taxon>Cystobacterineae</taxon>
        <taxon>Myxococcaceae</taxon>
        <taxon>Myxococcus</taxon>
    </lineage>
</organism>
<dbReference type="FunFam" id="3.30.300.30:FF:000010">
    <property type="entry name" value="Enterobactin synthetase component F"/>
    <property type="match status" value="1"/>
</dbReference>
<dbReference type="Gene3D" id="3.30.300.30">
    <property type="match status" value="1"/>
</dbReference>
<dbReference type="GO" id="GO:0031177">
    <property type="term" value="F:phosphopantetheine binding"/>
    <property type="evidence" value="ECO:0007669"/>
    <property type="project" value="InterPro"/>
</dbReference>
<dbReference type="FunFam" id="1.10.1200.10:FF:000005">
    <property type="entry name" value="Nonribosomal peptide synthetase 1"/>
    <property type="match status" value="1"/>
</dbReference>
<evidence type="ECO:0000313" key="7">
    <source>
        <dbReference type="Proteomes" id="UP000000488"/>
    </source>
</evidence>
<dbReference type="InterPro" id="IPR036736">
    <property type="entry name" value="ACP-like_sf"/>
</dbReference>
<dbReference type="CDD" id="cd19531">
    <property type="entry name" value="LCL_NRPS-like"/>
    <property type="match status" value="1"/>
</dbReference>
<dbReference type="Gene3D" id="3.30.559.10">
    <property type="entry name" value="Chloramphenicol acetyltransferase-like domain"/>
    <property type="match status" value="1"/>
</dbReference>
<dbReference type="EMBL" id="CP002830">
    <property type="protein sequence ID" value="AEI67141.1"/>
    <property type="molecule type" value="Genomic_DNA"/>
</dbReference>
<name>F8CAT9_MYXFH</name>
<feature type="domain" description="Carrier" evidence="5">
    <location>
        <begin position="154"/>
        <end position="229"/>
    </location>
</feature>
<dbReference type="InterPro" id="IPR045851">
    <property type="entry name" value="AMP-bd_C_sf"/>
</dbReference>
<evidence type="ECO:0000256" key="4">
    <source>
        <dbReference type="ARBA" id="ARBA00022553"/>
    </source>
</evidence>
<keyword evidence="3" id="KW-0596">Phosphopantetheine</keyword>
<dbReference type="SUPFAM" id="SSF47336">
    <property type="entry name" value="ACP-like"/>
    <property type="match status" value="1"/>
</dbReference>
<dbReference type="PANTHER" id="PTHR45527:SF1">
    <property type="entry name" value="FATTY ACID SYNTHASE"/>
    <property type="match status" value="1"/>
</dbReference>
<dbReference type="Pfam" id="PF00668">
    <property type="entry name" value="Condensation"/>
    <property type="match status" value="1"/>
</dbReference>
<dbReference type="Pfam" id="PF00550">
    <property type="entry name" value="PP-binding"/>
    <property type="match status" value="1"/>
</dbReference>
<dbReference type="InterPro" id="IPR025110">
    <property type="entry name" value="AMP-bd_C"/>
</dbReference>
<dbReference type="SUPFAM" id="SSF56801">
    <property type="entry name" value="Acetyl-CoA synthetase-like"/>
    <property type="match status" value="2"/>
</dbReference>
<dbReference type="GO" id="GO:0005829">
    <property type="term" value="C:cytosol"/>
    <property type="evidence" value="ECO:0007669"/>
    <property type="project" value="TreeGrafter"/>
</dbReference>
<dbReference type="Gene3D" id="3.30.559.30">
    <property type="entry name" value="Nonribosomal peptide synthetase, condensation domain"/>
    <property type="match status" value="1"/>
</dbReference>
<dbReference type="GO" id="GO:0043041">
    <property type="term" value="P:amino acid activation for nonribosomal peptide biosynthetic process"/>
    <property type="evidence" value="ECO:0007669"/>
    <property type="project" value="TreeGrafter"/>
</dbReference>
<comment type="similarity">
    <text evidence="2">Belongs to the ATP-dependent AMP-binding enzyme family.</text>
</comment>
<dbReference type="PROSITE" id="PS50075">
    <property type="entry name" value="CARRIER"/>
    <property type="match status" value="1"/>
</dbReference>